<dbReference type="Pfam" id="PF00076">
    <property type="entry name" value="RRM_1"/>
    <property type="match status" value="1"/>
</dbReference>
<dbReference type="InterPro" id="IPR035979">
    <property type="entry name" value="RBD_domain_sf"/>
</dbReference>
<dbReference type="EMBL" id="ADBJ01000010">
    <property type="protein sequence ID" value="EFA84381.1"/>
    <property type="molecule type" value="Genomic_DNA"/>
</dbReference>
<dbReference type="STRING" id="670386.D3B4Y3"/>
<dbReference type="InParanoid" id="D3B4Y3"/>
<dbReference type="InterPro" id="IPR000504">
    <property type="entry name" value="RRM_dom"/>
</dbReference>
<dbReference type="PANTHER" id="PTHR48037">
    <property type="entry name" value="ATPASE E1"/>
    <property type="match status" value="1"/>
</dbReference>
<dbReference type="SMART" id="SM00360">
    <property type="entry name" value="RRM"/>
    <property type="match status" value="1"/>
</dbReference>
<keyword evidence="1" id="KW-0694">RNA-binding</keyword>
<proteinExistence type="predicted"/>
<accession>D3B4Y3</accession>
<dbReference type="GeneID" id="31358980"/>
<dbReference type="GO" id="GO:0003723">
    <property type="term" value="F:RNA binding"/>
    <property type="evidence" value="ECO:0007669"/>
    <property type="project" value="UniProtKB-UniRule"/>
</dbReference>
<dbReference type="AlphaFoldDB" id="D3B4Y3"/>
<dbReference type="Gene3D" id="3.30.70.330">
    <property type="match status" value="1"/>
</dbReference>
<protein>
    <recommendedName>
        <fullName evidence="2">RRM domain-containing protein</fullName>
    </recommendedName>
</protein>
<gene>
    <name evidence="3" type="ORF">PPL_03459</name>
</gene>
<reference evidence="3 4" key="1">
    <citation type="journal article" date="2011" name="Genome Res.">
        <title>Phylogeny-wide analysis of social amoeba genomes highlights ancient origins for complex intercellular communication.</title>
        <authorList>
            <person name="Heidel A.J."/>
            <person name="Lawal H.M."/>
            <person name="Felder M."/>
            <person name="Schilde C."/>
            <person name="Helps N.R."/>
            <person name="Tunggal B."/>
            <person name="Rivero F."/>
            <person name="John U."/>
            <person name="Schleicher M."/>
            <person name="Eichinger L."/>
            <person name="Platzer M."/>
            <person name="Noegel A.A."/>
            <person name="Schaap P."/>
            <person name="Gloeckner G."/>
        </authorList>
    </citation>
    <scope>NUCLEOTIDE SEQUENCE [LARGE SCALE GENOMIC DNA]</scope>
    <source>
        <strain evidence="4">ATCC 26659 / Pp 5 / PN500</strain>
    </source>
</reference>
<organism evidence="3 4">
    <name type="scientific">Heterostelium pallidum (strain ATCC 26659 / Pp 5 / PN500)</name>
    <name type="common">Cellular slime mold</name>
    <name type="synonym">Polysphondylium pallidum</name>
    <dbReference type="NCBI Taxonomy" id="670386"/>
    <lineage>
        <taxon>Eukaryota</taxon>
        <taxon>Amoebozoa</taxon>
        <taxon>Evosea</taxon>
        <taxon>Eumycetozoa</taxon>
        <taxon>Dictyostelia</taxon>
        <taxon>Acytosteliales</taxon>
        <taxon>Acytosteliaceae</taxon>
        <taxon>Heterostelium</taxon>
    </lineage>
</organism>
<dbReference type="PANTHER" id="PTHR48037:SF1">
    <property type="entry name" value="RRM DOMAIN-CONTAINING PROTEIN"/>
    <property type="match status" value="1"/>
</dbReference>
<evidence type="ECO:0000259" key="2">
    <source>
        <dbReference type="PROSITE" id="PS50102"/>
    </source>
</evidence>
<dbReference type="RefSeq" id="XP_020436496.1">
    <property type="nucleotide sequence ID" value="XM_020574424.1"/>
</dbReference>
<dbReference type="Proteomes" id="UP000001396">
    <property type="component" value="Unassembled WGS sequence"/>
</dbReference>
<name>D3B4Y3_HETP5</name>
<comment type="caution">
    <text evidence="3">The sequence shown here is derived from an EMBL/GenBank/DDBJ whole genome shotgun (WGS) entry which is preliminary data.</text>
</comment>
<feature type="domain" description="RRM" evidence="2">
    <location>
        <begin position="6"/>
        <end position="98"/>
    </location>
</feature>
<evidence type="ECO:0000256" key="1">
    <source>
        <dbReference type="PROSITE-ProRule" id="PRU00176"/>
    </source>
</evidence>
<sequence length="193" mass="22422">MTTVKKTLYVGGLDDNVTVDTLRGAFIPFGEIRDISLPLDYKTRMNRIEFIINKSINLLKRIVLTFKFDTREDALDAVDNMHDSEIFGRTINCTIAKQSTVDKNKSQMDHQQHFQPYLNIYHQVATKKSLYAIVFEIHPRGESPEFNPALFLPLGHRDRGTETRQSFYILFREALLELGYSNELYGMYTRECT</sequence>
<evidence type="ECO:0000313" key="4">
    <source>
        <dbReference type="Proteomes" id="UP000001396"/>
    </source>
</evidence>
<evidence type="ECO:0000313" key="3">
    <source>
        <dbReference type="EMBL" id="EFA84381.1"/>
    </source>
</evidence>
<dbReference type="SUPFAM" id="SSF54928">
    <property type="entry name" value="RNA-binding domain, RBD"/>
    <property type="match status" value="1"/>
</dbReference>
<dbReference type="InterPro" id="IPR012677">
    <property type="entry name" value="Nucleotide-bd_a/b_plait_sf"/>
</dbReference>
<dbReference type="PROSITE" id="PS50102">
    <property type="entry name" value="RRM"/>
    <property type="match status" value="1"/>
</dbReference>
<keyword evidence="4" id="KW-1185">Reference proteome</keyword>